<organism evidence="3 4">
    <name type="scientific">Piscinibacter aquaticus</name>
    <dbReference type="NCBI Taxonomy" id="392597"/>
    <lineage>
        <taxon>Bacteria</taxon>
        <taxon>Pseudomonadati</taxon>
        <taxon>Pseudomonadota</taxon>
        <taxon>Betaproteobacteria</taxon>
        <taxon>Burkholderiales</taxon>
        <taxon>Sphaerotilaceae</taxon>
        <taxon>Piscinibacter</taxon>
    </lineage>
</organism>
<dbReference type="AlphaFoldDB" id="A0A5C6TY68"/>
<evidence type="ECO:0000259" key="2">
    <source>
        <dbReference type="Pfam" id="PF13478"/>
    </source>
</evidence>
<dbReference type="InterPro" id="IPR027051">
    <property type="entry name" value="XdhC_Rossmann_dom"/>
</dbReference>
<keyword evidence="4" id="KW-1185">Reference proteome</keyword>
<evidence type="ECO:0000259" key="1">
    <source>
        <dbReference type="Pfam" id="PF02625"/>
    </source>
</evidence>
<dbReference type="Pfam" id="PF02625">
    <property type="entry name" value="XdhC_CoxI"/>
    <property type="match status" value="1"/>
</dbReference>
<dbReference type="PANTHER" id="PTHR30388">
    <property type="entry name" value="ALDEHYDE OXIDOREDUCTASE MOLYBDENUM COFACTOR ASSEMBLY PROTEIN"/>
    <property type="match status" value="1"/>
</dbReference>
<gene>
    <name evidence="3" type="primary">xdhC</name>
    <name evidence="3" type="ORF">FSC37_04015</name>
</gene>
<comment type="caution">
    <text evidence="3">The sequence shown here is derived from an EMBL/GenBank/DDBJ whole genome shotgun (WGS) entry which is preliminary data.</text>
</comment>
<feature type="domain" description="XdhC- CoxI" evidence="1">
    <location>
        <begin position="11"/>
        <end position="70"/>
    </location>
</feature>
<dbReference type="EMBL" id="VOPW01000001">
    <property type="protein sequence ID" value="TXC65564.1"/>
    <property type="molecule type" value="Genomic_DNA"/>
</dbReference>
<proteinExistence type="predicted"/>
<name>A0A5C6TY68_9BURK</name>
<dbReference type="InterPro" id="IPR003777">
    <property type="entry name" value="XdhC_CoxI"/>
</dbReference>
<protein>
    <submittedName>
        <fullName evidence="3">Xanthine dehydrogenase accessory protein XdhC</fullName>
    </submittedName>
</protein>
<dbReference type="Gene3D" id="3.40.50.720">
    <property type="entry name" value="NAD(P)-binding Rossmann-like Domain"/>
    <property type="match status" value="1"/>
</dbReference>
<dbReference type="NCBIfam" id="TIGR02964">
    <property type="entry name" value="xanthine_xdhC"/>
    <property type="match status" value="1"/>
</dbReference>
<dbReference type="InterPro" id="IPR014308">
    <property type="entry name" value="Xanthine_DH_XdhC"/>
</dbReference>
<evidence type="ECO:0000313" key="4">
    <source>
        <dbReference type="Proteomes" id="UP000321832"/>
    </source>
</evidence>
<dbReference type="Pfam" id="PF13478">
    <property type="entry name" value="XdhC_C"/>
    <property type="match status" value="1"/>
</dbReference>
<reference evidence="3 4" key="1">
    <citation type="submission" date="2019-08" db="EMBL/GenBank/DDBJ databases">
        <authorList>
            <person name="Khan S.A."/>
            <person name="Jeon C.O."/>
            <person name="Jeong S.E."/>
        </authorList>
    </citation>
    <scope>NUCLEOTIDE SEQUENCE [LARGE SCALE GENOMIC DNA]</scope>
    <source>
        <strain evidence="4">IMCC1728</strain>
    </source>
</reference>
<dbReference type="PANTHER" id="PTHR30388:SF6">
    <property type="entry name" value="XANTHINE DEHYDROGENASE SUBUNIT A-RELATED"/>
    <property type="match status" value="1"/>
</dbReference>
<dbReference type="InterPro" id="IPR052698">
    <property type="entry name" value="MoCofactor_Util/Proc"/>
</dbReference>
<dbReference type="Proteomes" id="UP000321832">
    <property type="component" value="Unassembled WGS sequence"/>
</dbReference>
<feature type="domain" description="XdhC Rossmann" evidence="2">
    <location>
        <begin position="116"/>
        <end position="260"/>
    </location>
</feature>
<sequence length="286" mass="30390">MHSLRDTAARWLADGTLAIVVEVTEALGSAPREAGTRMLVGAAQCAGTIGGGHLELKAIERARRMLATGDHTPQSAHYPLGPALGQCCGGAVTLAFGRLNARTLAAWPLAAPRFELQLHGAGHVGRAIVTALAPLNVKVDWIDERDDEFPPDAALPAHTRKIATDLPEAEVRDAPRGAYFLVLTHRHDLDLRIATAILRRGDFGFFGLIGSQTKRARFVHRFEAMGIAPEAIARMHCPIGVLGVSGKEPEVIAASVVAQLLLASSRTEDQVPASARSAARSSTFTV</sequence>
<accession>A0A5C6TY68</accession>
<evidence type="ECO:0000313" key="3">
    <source>
        <dbReference type="EMBL" id="TXC65564.1"/>
    </source>
</evidence>